<dbReference type="EMBL" id="JAHWXH010000001">
    <property type="protein sequence ID" value="MDS0245424.1"/>
    <property type="molecule type" value="Genomic_DNA"/>
</dbReference>
<keyword evidence="1" id="KW-0805">Transcription regulation</keyword>
<dbReference type="Proteomes" id="UP001183582">
    <property type="component" value="Unassembled WGS sequence"/>
</dbReference>
<evidence type="ECO:0000313" key="5">
    <source>
        <dbReference type="EMBL" id="MDS0245424.1"/>
    </source>
</evidence>
<comment type="caution">
    <text evidence="5">The sequence shown here is derived from an EMBL/GenBank/DDBJ whole genome shotgun (WGS) entry which is preliminary data.</text>
</comment>
<dbReference type="AlphaFoldDB" id="A0AAJ2LZJ7"/>
<keyword evidence="3" id="KW-0804">Transcription</keyword>
<evidence type="ECO:0000256" key="1">
    <source>
        <dbReference type="ARBA" id="ARBA00023015"/>
    </source>
</evidence>
<gene>
    <name evidence="5" type="ORF">KZC50_07335</name>
</gene>
<protein>
    <submittedName>
        <fullName evidence="5">Helix-turn-helix transcriptional regulator</fullName>
    </submittedName>
</protein>
<feature type="domain" description="HTH hxlR-type" evidence="4">
    <location>
        <begin position="20"/>
        <end position="118"/>
    </location>
</feature>
<dbReference type="PROSITE" id="PS51118">
    <property type="entry name" value="HTH_HXLR"/>
    <property type="match status" value="1"/>
</dbReference>
<evidence type="ECO:0000313" key="6">
    <source>
        <dbReference type="Proteomes" id="UP001183582"/>
    </source>
</evidence>
<dbReference type="GeneID" id="301458032"/>
<dbReference type="RefSeq" id="WP_310891206.1">
    <property type="nucleotide sequence ID" value="NZ_BAAAGR010000001.1"/>
</dbReference>
<evidence type="ECO:0000259" key="4">
    <source>
        <dbReference type="PROSITE" id="PS51118"/>
    </source>
</evidence>
<evidence type="ECO:0000256" key="2">
    <source>
        <dbReference type="ARBA" id="ARBA00023125"/>
    </source>
</evidence>
<keyword evidence="2" id="KW-0238">DNA-binding</keyword>
<dbReference type="InterPro" id="IPR036388">
    <property type="entry name" value="WH-like_DNA-bd_sf"/>
</dbReference>
<name>A0AAJ2LZJ7_9MICO</name>
<sequence>MKVSFSDLREQHDGVFRENCPTRTVLDHVMSKWGVLVLFALTDGTIRWGDLRRRIDGISEKMLSSTLRTLEADGLVSRRSYPEVPPRVEYALTDLGGELMEKLGPLMEWVAAHADDIVAAPDARRAESRVGREADQTT</sequence>
<dbReference type="InterPro" id="IPR036390">
    <property type="entry name" value="WH_DNA-bd_sf"/>
</dbReference>
<dbReference type="InterPro" id="IPR002577">
    <property type="entry name" value="HTH_HxlR"/>
</dbReference>
<dbReference type="PANTHER" id="PTHR33204:SF37">
    <property type="entry name" value="HTH-TYPE TRANSCRIPTIONAL REGULATOR YODB"/>
    <property type="match status" value="1"/>
</dbReference>
<dbReference type="Gene3D" id="1.10.10.10">
    <property type="entry name" value="Winged helix-like DNA-binding domain superfamily/Winged helix DNA-binding domain"/>
    <property type="match status" value="1"/>
</dbReference>
<dbReference type="Pfam" id="PF01638">
    <property type="entry name" value="HxlR"/>
    <property type="match status" value="1"/>
</dbReference>
<proteinExistence type="predicted"/>
<accession>A0AAJ2LZJ7</accession>
<reference evidence="5 6" key="1">
    <citation type="submission" date="2021-06" db="EMBL/GenBank/DDBJ databases">
        <title>Genome-based taxonomic framework of Microbacterium strains isolated from marine environment, the description of four new species and reclassification of four preexisting species.</title>
        <authorList>
            <person name="Lee S.D."/>
            <person name="Kim S.-M."/>
            <person name="Byeon Y.-S."/>
            <person name="Yang H.L."/>
            <person name="Kim I.S."/>
        </authorList>
    </citation>
    <scope>NUCLEOTIDE SEQUENCE [LARGE SCALE GENOMIC DNA]</scope>
    <source>
        <strain evidence="5 6">KACC 20514</strain>
    </source>
</reference>
<organism evidence="5 6">
    <name type="scientific">Microbacterium aurantiacum</name>
    <dbReference type="NCBI Taxonomy" id="162393"/>
    <lineage>
        <taxon>Bacteria</taxon>
        <taxon>Bacillati</taxon>
        <taxon>Actinomycetota</taxon>
        <taxon>Actinomycetes</taxon>
        <taxon>Micrococcales</taxon>
        <taxon>Microbacteriaceae</taxon>
        <taxon>Microbacterium</taxon>
    </lineage>
</organism>
<dbReference type="GO" id="GO:0003677">
    <property type="term" value="F:DNA binding"/>
    <property type="evidence" value="ECO:0007669"/>
    <property type="project" value="UniProtKB-KW"/>
</dbReference>
<evidence type="ECO:0000256" key="3">
    <source>
        <dbReference type="ARBA" id="ARBA00023163"/>
    </source>
</evidence>
<dbReference type="SUPFAM" id="SSF46785">
    <property type="entry name" value="Winged helix' DNA-binding domain"/>
    <property type="match status" value="1"/>
</dbReference>
<dbReference type="PANTHER" id="PTHR33204">
    <property type="entry name" value="TRANSCRIPTIONAL REGULATOR, MARR FAMILY"/>
    <property type="match status" value="1"/>
</dbReference>